<keyword evidence="5" id="KW-0411">Iron-sulfur</keyword>
<evidence type="ECO:0000256" key="6">
    <source>
        <dbReference type="SAM" id="Phobius"/>
    </source>
</evidence>
<feature type="domain" description="4Fe-4S ferredoxin-type" evidence="7">
    <location>
        <begin position="357"/>
        <end position="387"/>
    </location>
</feature>
<keyword evidence="6" id="KW-1133">Transmembrane helix</keyword>
<dbReference type="GO" id="GO:0051539">
    <property type="term" value="F:4 iron, 4 sulfur cluster binding"/>
    <property type="evidence" value="ECO:0007669"/>
    <property type="project" value="UniProtKB-KW"/>
</dbReference>
<protein>
    <submittedName>
        <fullName evidence="8">ETF:quinone oxidoreductase</fullName>
    </submittedName>
</protein>
<dbReference type="KEGG" id="dmm:dnm_096540"/>
<feature type="transmembrane region" description="Helical" evidence="6">
    <location>
        <begin position="126"/>
        <end position="143"/>
    </location>
</feature>
<dbReference type="SUPFAM" id="SSF103501">
    <property type="entry name" value="Respiratory nitrate reductase 1 gamma chain"/>
    <property type="match status" value="1"/>
</dbReference>
<dbReference type="Gene3D" id="1.20.950.20">
    <property type="entry name" value="Transmembrane di-heme cytochromes, Chain C"/>
    <property type="match status" value="1"/>
</dbReference>
<dbReference type="InterPro" id="IPR017900">
    <property type="entry name" value="4Fe4S_Fe_S_CS"/>
</dbReference>
<feature type="domain" description="4Fe-4S ferredoxin-type" evidence="7">
    <location>
        <begin position="298"/>
        <end position="327"/>
    </location>
</feature>
<evidence type="ECO:0000313" key="9">
    <source>
        <dbReference type="Proteomes" id="UP000663722"/>
    </source>
</evidence>
<gene>
    <name evidence="8" type="primary">eqo3</name>
    <name evidence="8" type="ORF">dnm_096540</name>
</gene>
<dbReference type="GO" id="GO:0005886">
    <property type="term" value="C:plasma membrane"/>
    <property type="evidence" value="ECO:0007669"/>
    <property type="project" value="TreeGrafter"/>
</dbReference>
<dbReference type="GO" id="GO:0046872">
    <property type="term" value="F:metal ion binding"/>
    <property type="evidence" value="ECO:0007669"/>
    <property type="project" value="UniProtKB-KW"/>
</dbReference>
<feature type="transmembrane region" description="Helical" evidence="6">
    <location>
        <begin position="20"/>
        <end position="39"/>
    </location>
</feature>
<evidence type="ECO:0000256" key="4">
    <source>
        <dbReference type="ARBA" id="ARBA00023004"/>
    </source>
</evidence>
<dbReference type="Pfam" id="PF02754">
    <property type="entry name" value="CCG"/>
    <property type="match status" value="2"/>
</dbReference>
<organism evidence="8 9">
    <name type="scientific">Desulfonema magnum</name>
    <dbReference type="NCBI Taxonomy" id="45655"/>
    <lineage>
        <taxon>Bacteria</taxon>
        <taxon>Pseudomonadati</taxon>
        <taxon>Thermodesulfobacteriota</taxon>
        <taxon>Desulfobacteria</taxon>
        <taxon>Desulfobacterales</taxon>
        <taxon>Desulfococcaceae</taxon>
        <taxon>Desulfonema</taxon>
    </lineage>
</organism>
<dbReference type="InterPro" id="IPR009051">
    <property type="entry name" value="Helical_ferredxn"/>
</dbReference>
<evidence type="ECO:0000313" key="8">
    <source>
        <dbReference type="EMBL" id="QTA93552.1"/>
    </source>
</evidence>
<feature type="transmembrane region" description="Helical" evidence="6">
    <location>
        <begin position="228"/>
        <end position="247"/>
    </location>
</feature>
<dbReference type="GO" id="GO:0016491">
    <property type="term" value="F:oxidoreductase activity"/>
    <property type="evidence" value="ECO:0007669"/>
    <property type="project" value="UniProtKB-KW"/>
</dbReference>
<evidence type="ECO:0000256" key="5">
    <source>
        <dbReference type="ARBA" id="ARBA00023014"/>
    </source>
</evidence>
<dbReference type="InterPro" id="IPR036197">
    <property type="entry name" value="NarG-like_sf"/>
</dbReference>
<proteinExistence type="predicted"/>
<dbReference type="Pfam" id="PF13187">
    <property type="entry name" value="Fer4_9"/>
    <property type="match status" value="1"/>
</dbReference>
<reference evidence="8" key="1">
    <citation type="journal article" date="2021" name="Microb. Physiol.">
        <title>Proteogenomic Insights into the Physiology of Marine, Sulfate-Reducing, Filamentous Desulfonema limicola and Desulfonema magnum.</title>
        <authorList>
            <person name="Schnaars V."/>
            <person name="Wohlbrand L."/>
            <person name="Scheve S."/>
            <person name="Hinrichs C."/>
            <person name="Reinhardt R."/>
            <person name="Rabus R."/>
        </authorList>
    </citation>
    <scope>NUCLEOTIDE SEQUENCE</scope>
    <source>
        <strain evidence="8">4be13</strain>
    </source>
</reference>
<dbReference type="InterPro" id="IPR004017">
    <property type="entry name" value="Cys_rich_dom"/>
</dbReference>
<keyword evidence="9" id="KW-1185">Reference proteome</keyword>
<keyword evidence="6" id="KW-0472">Membrane</keyword>
<keyword evidence="6" id="KW-0812">Transmembrane</keyword>
<dbReference type="SUPFAM" id="SSF46548">
    <property type="entry name" value="alpha-helical ferredoxin"/>
    <property type="match status" value="1"/>
</dbReference>
<sequence>MVKEALIAPANMSLIGIPGWIFSVLIPIIGVAVFTYIMAKRIAPLVLAAPDYRFDRIFTRIKNLLKLWLAQWKQPRYRLAGVLHIMIFAGFIVLSVRSTSLVIIGISEDFVLPGLGGTLGHVYNFFKDYAATMVLVACVIAAYRRGIMKPARYAVPEQYGHDHTAEAVFVLGLISLLMLSESCFEASAVAANLQSGLHAEYLAPLSLAWIISKLLLNVSVETLQPIHVVAYYIHDLTFFFFLCFLPLGKHFHVITSFFNVFFMKLDKGTIKPVKWGVEDEQLDDLESFGVKKFEDFTWKHMLDFYSCADCGRCSDQCPANAVGRPLSPRFITIKARDYCFSHFPIKGDFVKREELIGDIYTEDEIWSCTTCGACEEECPLAIEYINKIVDLRRGMVDEGNVPQSLQKPLSALEKRGNPWGKMEKKRADWATDKEFAADCKVKILDGKKDTAKTLFFADSITSYDDRIQEIGRSTARVLTAAGVDFGILGKAEKDSGHEVRRFGEEMLFQDLKDQNTDAILASGAERIVTADPHAFNALIKDYKGLPPVEHISQVIASAINDGKIRLKASEEGNGAVYTYHDPCYLGRHNGIYDIPRDVLDAIPGMNRVEMIKSRDRSFCCGGGGLMLFYEPIEEKRMGQLRVEMAKDAGATVIVTACPFCMVNIEDAIKTSGLEGQMEVIDLVELIDRHLVTE</sequence>
<dbReference type="RefSeq" id="WP_207680443.1">
    <property type="nucleotide sequence ID" value="NZ_CP061800.1"/>
</dbReference>
<dbReference type="AlphaFoldDB" id="A0A975GU09"/>
<keyword evidence="4" id="KW-0408">Iron</keyword>
<dbReference type="PROSITE" id="PS51379">
    <property type="entry name" value="4FE4S_FER_2"/>
    <property type="match status" value="2"/>
</dbReference>
<dbReference type="Gene3D" id="1.10.1060.10">
    <property type="entry name" value="Alpha-helical ferredoxin"/>
    <property type="match status" value="1"/>
</dbReference>
<evidence type="ECO:0000256" key="1">
    <source>
        <dbReference type="ARBA" id="ARBA00022485"/>
    </source>
</evidence>
<evidence type="ECO:0000256" key="2">
    <source>
        <dbReference type="ARBA" id="ARBA00022723"/>
    </source>
</evidence>
<evidence type="ECO:0000256" key="3">
    <source>
        <dbReference type="ARBA" id="ARBA00023002"/>
    </source>
</evidence>
<keyword evidence="2" id="KW-0479">Metal-binding</keyword>
<dbReference type="PANTHER" id="PTHR43255:SF1">
    <property type="entry name" value="IRON-SULFUR-BINDING OXIDOREDUCTASE FADF-RELATED"/>
    <property type="match status" value="1"/>
</dbReference>
<accession>A0A975GU09</accession>
<keyword evidence="3" id="KW-0560">Oxidoreductase</keyword>
<evidence type="ECO:0000259" key="7">
    <source>
        <dbReference type="PROSITE" id="PS51379"/>
    </source>
</evidence>
<name>A0A975GU09_9BACT</name>
<dbReference type="InterPro" id="IPR051460">
    <property type="entry name" value="HdrC_iron-sulfur_subunit"/>
</dbReference>
<dbReference type="InterPro" id="IPR017896">
    <property type="entry name" value="4Fe4S_Fe-S-bd"/>
</dbReference>
<dbReference type="PANTHER" id="PTHR43255">
    <property type="entry name" value="IRON-SULFUR-BINDING OXIDOREDUCTASE FADF-RELATED-RELATED"/>
    <property type="match status" value="1"/>
</dbReference>
<dbReference type="EMBL" id="CP061800">
    <property type="protein sequence ID" value="QTA93552.1"/>
    <property type="molecule type" value="Genomic_DNA"/>
</dbReference>
<keyword evidence="1" id="KW-0004">4Fe-4S</keyword>
<dbReference type="Proteomes" id="UP000663722">
    <property type="component" value="Chromosome"/>
</dbReference>
<dbReference type="PROSITE" id="PS00198">
    <property type="entry name" value="4FE4S_FER_1"/>
    <property type="match status" value="2"/>
</dbReference>
<feature type="transmembrane region" description="Helical" evidence="6">
    <location>
        <begin position="82"/>
        <end position="106"/>
    </location>
</feature>